<dbReference type="AlphaFoldDB" id="A0A517MWB1"/>
<evidence type="ECO:0000313" key="1">
    <source>
        <dbReference type="EMBL" id="QDS99170.1"/>
    </source>
</evidence>
<protein>
    <submittedName>
        <fullName evidence="1">Uncharacterized protein</fullName>
    </submittedName>
</protein>
<name>A0A517MWB1_9BACT</name>
<dbReference type="EMBL" id="CP036263">
    <property type="protein sequence ID" value="QDS99170.1"/>
    <property type="molecule type" value="Genomic_DNA"/>
</dbReference>
<organism evidence="1 2">
    <name type="scientific">Adhaeretor mobilis</name>
    <dbReference type="NCBI Taxonomy" id="1930276"/>
    <lineage>
        <taxon>Bacteria</taxon>
        <taxon>Pseudomonadati</taxon>
        <taxon>Planctomycetota</taxon>
        <taxon>Planctomycetia</taxon>
        <taxon>Pirellulales</taxon>
        <taxon>Lacipirellulaceae</taxon>
        <taxon>Adhaeretor</taxon>
    </lineage>
</organism>
<evidence type="ECO:0000313" key="2">
    <source>
        <dbReference type="Proteomes" id="UP000319852"/>
    </source>
</evidence>
<dbReference type="Proteomes" id="UP000319852">
    <property type="component" value="Chromosome"/>
</dbReference>
<proteinExistence type="predicted"/>
<reference evidence="1 2" key="1">
    <citation type="submission" date="2019-02" db="EMBL/GenBank/DDBJ databases">
        <title>Deep-cultivation of Planctomycetes and their phenomic and genomic characterization uncovers novel biology.</title>
        <authorList>
            <person name="Wiegand S."/>
            <person name="Jogler M."/>
            <person name="Boedeker C."/>
            <person name="Pinto D."/>
            <person name="Vollmers J."/>
            <person name="Rivas-Marin E."/>
            <person name="Kohn T."/>
            <person name="Peeters S.H."/>
            <person name="Heuer A."/>
            <person name="Rast P."/>
            <person name="Oberbeckmann S."/>
            <person name="Bunk B."/>
            <person name="Jeske O."/>
            <person name="Meyerdierks A."/>
            <person name="Storesund J.E."/>
            <person name="Kallscheuer N."/>
            <person name="Luecker S."/>
            <person name="Lage O.M."/>
            <person name="Pohl T."/>
            <person name="Merkel B.J."/>
            <person name="Hornburger P."/>
            <person name="Mueller R.-W."/>
            <person name="Bruemmer F."/>
            <person name="Labrenz M."/>
            <person name="Spormann A.M."/>
            <person name="Op den Camp H."/>
            <person name="Overmann J."/>
            <person name="Amann R."/>
            <person name="Jetten M.S.M."/>
            <person name="Mascher T."/>
            <person name="Medema M.H."/>
            <person name="Devos D.P."/>
            <person name="Kaster A.-K."/>
            <person name="Ovreas L."/>
            <person name="Rohde M."/>
            <person name="Galperin M.Y."/>
            <person name="Jogler C."/>
        </authorList>
    </citation>
    <scope>NUCLEOTIDE SEQUENCE [LARGE SCALE GENOMIC DNA]</scope>
    <source>
        <strain evidence="1 2">HG15A2</strain>
    </source>
</reference>
<accession>A0A517MWB1</accession>
<sequence length="65" mass="7415">MNSTHGDLLAFCKLESFAAILRHKFFLVQHRMASYGTFVADPVMSNYDVEFCSDSNSKPFSSFDR</sequence>
<gene>
    <name evidence="1" type="ORF">HG15A2_24620</name>
</gene>
<keyword evidence="2" id="KW-1185">Reference proteome</keyword>
<dbReference type="KEGG" id="amob:HG15A2_24620"/>